<dbReference type="EMBL" id="RZYA01000006">
    <property type="protein sequence ID" value="RVU24473.1"/>
    <property type="molecule type" value="Genomic_DNA"/>
</dbReference>
<name>A0A3S2VI79_9ACTN</name>
<proteinExistence type="predicted"/>
<dbReference type="AlphaFoldDB" id="A0A3S2VI79"/>
<keyword evidence="2" id="KW-1185">Reference proteome</keyword>
<evidence type="ECO:0000313" key="2">
    <source>
        <dbReference type="Proteomes" id="UP000283128"/>
    </source>
</evidence>
<dbReference type="Proteomes" id="UP000283128">
    <property type="component" value="Unassembled WGS sequence"/>
</dbReference>
<dbReference type="OrthoDB" id="4228685at2"/>
<gene>
    <name evidence="1" type="ORF">EOT10_15830</name>
</gene>
<dbReference type="RefSeq" id="WP_127828830.1">
    <property type="nucleotide sequence ID" value="NZ_RZYA01000006.1"/>
</dbReference>
<accession>A0A3S2VI79</accession>
<evidence type="ECO:0000313" key="1">
    <source>
        <dbReference type="EMBL" id="RVU24473.1"/>
    </source>
</evidence>
<sequence>MQTTPAPTPTSPAKPRLFTRGQLTATVMAVLLVALLGFTAKACESVEGGQVRSTAEFKERVKATQQAGEDTYTALAPAPLQEPYAHKEGSTSCVDDFGFDDAGVTRDQPIYTWGVEFDDRDGYLTALANLKADWKEQGRTVRDIAPQAGLPGISTTDAHGTQLTLAPDYYTNKPVIRAEGTCMRYHYA</sequence>
<protein>
    <submittedName>
        <fullName evidence="1">Uncharacterized protein</fullName>
    </submittedName>
</protein>
<comment type="caution">
    <text evidence="1">The sequence shown here is derived from an EMBL/GenBank/DDBJ whole genome shotgun (WGS) entry which is preliminary data.</text>
</comment>
<reference evidence="1 2" key="1">
    <citation type="submission" date="2019-01" db="EMBL/GenBank/DDBJ databases">
        <title>Genome sequences of Streptomyces and Rhizobium isolates collected from root and soil.</title>
        <authorList>
            <person name="Chhettri S."/>
            <person name="Sevigny J.L."/>
            <person name="Sen A."/>
            <person name="Ennis N."/>
            <person name="Tisa L."/>
        </authorList>
    </citation>
    <scope>NUCLEOTIDE SEQUENCE [LARGE SCALE GENOMIC DNA]</scope>
    <source>
        <strain evidence="1 2">San01</strain>
    </source>
</reference>
<organism evidence="1 2">
    <name type="scientific">Streptomyces antnestii</name>
    <dbReference type="NCBI Taxonomy" id="2494256"/>
    <lineage>
        <taxon>Bacteria</taxon>
        <taxon>Bacillati</taxon>
        <taxon>Actinomycetota</taxon>
        <taxon>Actinomycetes</taxon>
        <taxon>Kitasatosporales</taxon>
        <taxon>Streptomycetaceae</taxon>
        <taxon>Streptomyces</taxon>
    </lineage>
</organism>